<dbReference type="Proteomes" id="UP000323000">
    <property type="component" value="Chromosome 2"/>
</dbReference>
<name>A0A5C7IHF1_9ROSI</name>
<dbReference type="Pfam" id="PF07714">
    <property type="entry name" value="PK_Tyr_Ser-Thr"/>
    <property type="match status" value="1"/>
</dbReference>
<evidence type="ECO:0000313" key="4">
    <source>
        <dbReference type="EMBL" id="TXG68720.1"/>
    </source>
</evidence>
<dbReference type="Gene3D" id="1.10.510.10">
    <property type="entry name" value="Transferase(Phosphotransferase) domain 1"/>
    <property type="match status" value="1"/>
</dbReference>
<dbReference type="InterPro" id="IPR001245">
    <property type="entry name" value="Ser-Thr/Tyr_kinase_cat_dom"/>
</dbReference>
<dbReference type="OrthoDB" id="2013020at2759"/>
<evidence type="ECO:0000256" key="2">
    <source>
        <dbReference type="SAM" id="SignalP"/>
    </source>
</evidence>
<feature type="domain" description="Serine-threonine/tyrosine-protein kinase catalytic" evidence="3">
    <location>
        <begin position="122"/>
        <end position="215"/>
    </location>
</feature>
<gene>
    <name evidence="4" type="ORF">EZV62_003655</name>
</gene>
<feature type="transmembrane region" description="Helical" evidence="1">
    <location>
        <begin position="77"/>
        <end position="98"/>
    </location>
</feature>
<keyword evidence="2" id="KW-0732">Signal</keyword>
<feature type="signal peptide" evidence="2">
    <location>
        <begin position="1"/>
        <end position="21"/>
    </location>
</feature>
<dbReference type="EMBL" id="VAHF01000002">
    <property type="protein sequence ID" value="TXG68720.1"/>
    <property type="molecule type" value="Genomic_DNA"/>
</dbReference>
<keyword evidence="5" id="KW-1185">Reference proteome</keyword>
<reference evidence="5" key="1">
    <citation type="journal article" date="2019" name="Gigascience">
        <title>De novo genome assembly of the endangered Acer yangbiense, a plant species with extremely small populations endemic to Yunnan Province, China.</title>
        <authorList>
            <person name="Yang J."/>
            <person name="Wariss H.M."/>
            <person name="Tao L."/>
            <person name="Zhang R."/>
            <person name="Yun Q."/>
            <person name="Hollingsworth P."/>
            <person name="Dao Z."/>
            <person name="Luo G."/>
            <person name="Guo H."/>
            <person name="Ma Y."/>
            <person name="Sun W."/>
        </authorList>
    </citation>
    <scope>NUCLEOTIDE SEQUENCE [LARGE SCALE GENOMIC DNA]</scope>
    <source>
        <strain evidence="5">cv. Malutang</strain>
    </source>
</reference>
<proteinExistence type="predicted"/>
<organism evidence="4 5">
    <name type="scientific">Acer yangbiense</name>
    <dbReference type="NCBI Taxonomy" id="1000413"/>
    <lineage>
        <taxon>Eukaryota</taxon>
        <taxon>Viridiplantae</taxon>
        <taxon>Streptophyta</taxon>
        <taxon>Embryophyta</taxon>
        <taxon>Tracheophyta</taxon>
        <taxon>Spermatophyta</taxon>
        <taxon>Magnoliopsida</taxon>
        <taxon>eudicotyledons</taxon>
        <taxon>Gunneridae</taxon>
        <taxon>Pentapetalae</taxon>
        <taxon>rosids</taxon>
        <taxon>malvids</taxon>
        <taxon>Sapindales</taxon>
        <taxon>Sapindaceae</taxon>
        <taxon>Hippocastanoideae</taxon>
        <taxon>Acereae</taxon>
        <taxon>Acer</taxon>
    </lineage>
</organism>
<sequence length="256" mass="28479">MMKKLAVVLFLLVAFSIQVQGLDIAKGKSEDIYGDVKAFHLCIALRSSSSRFCSLPGSISCDGNPNLRCHEKKKNKFIVPLVASAAAILFTLLIALAISLRLKRRKEQGTKFQKLRRYYVTNRLNEKSDVYSFGIVLLEIITSHPVVKIGEDENVHITQWVINMLGNGDITNIVDPSLEGDFETNSAWKAVELALACASHVSSKRPTMNDVVMELKDCLAMETARKMNCHGSEVNSAHEIFTMNNMDSECSTPRAR</sequence>
<dbReference type="PANTHER" id="PTHR45631:SF202">
    <property type="entry name" value="SENESCENCE-INDUCED RECEPTOR-LIKE SERINE_THREONINE-PROTEIN KINASE"/>
    <property type="match status" value="1"/>
</dbReference>
<keyword evidence="1" id="KW-1133">Transmembrane helix</keyword>
<dbReference type="AlphaFoldDB" id="A0A5C7IHF1"/>
<feature type="chain" id="PRO_5022838482" description="Serine-threonine/tyrosine-protein kinase catalytic domain-containing protein" evidence="2">
    <location>
        <begin position="22"/>
        <end position="256"/>
    </location>
</feature>
<protein>
    <recommendedName>
        <fullName evidence="3">Serine-threonine/tyrosine-protein kinase catalytic domain-containing protein</fullName>
    </recommendedName>
</protein>
<comment type="caution">
    <text evidence="4">The sequence shown here is derived from an EMBL/GenBank/DDBJ whole genome shotgun (WGS) entry which is preliminary data.</text>
</comment>
<dbReference type="InterPro" id="IPR011009">
    <property type="entry name" value="Kinase-like_dom_sf"/>
</dbReference>
<evidence type="ECO:0000313" key="5">
    <source>
        <dbReference type="Proteomes" id="UP000323000"/>
    </source>
</evidence>
<dbReference type="SUPFAM" id="SSF56112">
    <property type="entry name" value="Protein kinase-like (PK-like)"/>
    <property type="match status" value="1"/>
</dbReference>
<dbReference type="PANTHER" id="PTHR45631">
    <property type="entry name" value="OS07G0107800 PROTEIN-RELATED"/>
    <property type="match status" value="1"/>
</dbReference>
<keyword evidence="1" id="KW-0812">Transmembrane</keyword>
<evidence type="ECO:0000259" key="3">
    <source>
        <dbReference type="Pfam" id="PF07714"/>
    </source>
</evidence>
<dbReference type="GO" id="GO:0004672">
    <property type="term" value="F:protein kinase activity"/>
    <property type="evidence" value="ECO:0007669"/>
    <property type="project" value="InterPro"/>
</dbReference>
<accession>A0A5C7IHF1</accession>
<evidence type="ECO:0000256" key="1">
    <source>
        <dbReference type="SAM" id="Phobius"/>
    </source>
</evidence>
<keyword evidence="1" id="KW-0472">Membrane</keyword>